<dbReference type="OrthoDB" id="372624at2759"/>
<feature type="compositionally biased region" description="Basic residues" evidence="10">
    <location>
        <begin position="1592"/>
        <end position="1603"/>
    </location>
</feature>
<dbReference type="Pfam" id="PF00271">
    <property type="entry name" value="Helicase_C"/>
    <property type="match status" value="1"/>
</dbReference>
<evidence type="ECO:0000256" key="4">
    <source>
        <dbReference type="ARBA" id="ARBA00022801"/>
    </source>
</evidence>
<feature type="compositionally biased region" description="Low complexity" evidence="10">
    <location>
        <begin position="372"/>
        <end position="383"/>
    </location>
</feature>
<dbReference type="Gene3D" id="1.20.120.850">
    <property type="entry name" value="SWI2/SNF2 ATPases, N-terminal domain"/>
    <property type="match status" value="1"/>
</dbReference>
<keyword evidence="15" id="KW-1185">Reference proteome</keyword>
<dbReference type="Pfam" id="PF15790">
    <property type="entry name" value="EP400_N"/>
    <property type="match status" value="1"/>
</dbReference>
<feature type="region of interest" description="Disordered" evidence="10">
    <location>
        <begin position="316"/>
        <end position="341"/>
    </location>
</feature>
<gene>
    <name evidence="16" type="primary">LOC118266794</name>
</gene>
<evidence type="ECO:0000259" key="13">
    <source>
        <dbReference type="PROSITE" id="PS51194"/>
    </source>
</evidence>
<name>A0A9R0F3K4_SPOFR</name>
<dbReference type="Pfam" id="PF07529">
    <property type="entry name" value="HSA"/>
    <property type="match status" value="1"/>
</dbReference>
<dbReference type="InterPro" id="IPR001650">
    <property type="entry name" value="Helicase_C-like"/>
</dbReference>
<organism evidence="15 16">
    <name type="scientific">Spodoptera frugiperda</name>
    <name type="common">Fall armyworm</name>
    <dbReference type="NCBI Taxonomy" id="7108"/>
    <lineage>
        <taxon>Eukaryota</taxon>
        <taxon>Metazoa</taxon>
        <taxon>Ecdysozoa</taxon>
        <taxon>Arthropoda</taxon>
        <taxon>Hexapoda</taxon>
        <taxon>Insecta</taxon>
        <taxon>Pterygota</taxon>
        <taxon>Neoptera</taxon>
        <taxon>Endopterygota</taxon>
        <taxon>Lepidoptera</taxon>
        <taxon>Glossata</taxon>
        <taxon>Ditrysia</taxon>
        <taxon>Noctuoidea</taxon>
        <taxon>Noctuidae</taxon>
        <taxon>Amphipyrinae</taxon>
        <taxon>Spodoptera</taxon>
    </lineage>
</organism>
<dbReference type="PROSITE" id="PS51192">
    <property type="entry name" value="HELICASE_ATP_BIND_1"/>
    <property type="match status" value="1"/>
</dbReference>
<keyword evidence="8" id="KW-0238">DNA-binding</keyword>
<evidence type="ECO:0000256" key="3">
    <source>
        <dbReference type="ARBA" id="ARBA00022741"/>
    </source>
</evidence>
<accession>A0A9R0F3K4</accession>
<feature type="domain" description="Helicase ATP-binding" evidence="12">
    <location>
        <begin position="567"/>
        <end position="732"/>
    </location>
</feature>
<evidence type="ECO:0000256" key="7">
    <source>
        <dbReference type="ARBA" id="ARBA00022853"/>
    </source>
</evidence>
<dbReference type="InterPro" id="IPR038718">
    <property type="entry name" value="SNF2-like_sf"/>
</dbReference>
<feature type="compositionally biased region" description="Basic and acidic residues" evidence="10">
    <location>
        <begin position="1578"/>
        <end position="1591"/>
    </location>
</feature>
<keyword evidence="6" id="KW-0067">ATP-binding</keyword>
<evidence type="ECO:0000256" key="8">
    <source>
        <dbReference type="ARBA" id="ARBA00023125"/>
    </source>
</evidence>
<keyword evidence="5 16" id="KW-0347">Helicase</keyword>
<dbReference type="InterPro" id="IPR031575">
    <property type="entry name" value="EP400_N"/>
</dbReference>
<dbReference type="GO" id="GO:0016887">
    <property type="term" value="F:ATP hydrolysis activity"/>
    <property type="evidence" value="ECO:0007669"/>
    <property type="project" value="TreeGrafter"/>
</dbReference>
<keyword evidence="3" id="KW-0547">Nucleotide-binding</keyword>
<dbReference type="SMART" id="SM00573">
    <property type="entry name" value="HSA"/>
    <property type="match status" value="1"/>
</dbReference>
<dbReference type="GO" id="GO:0004386">
    <property type="term" value="F:helicase activity"/>
    <property type="evidence" value="ECO:0007669"/>
    <property type="project" value="UniProtKB-KW"/>
</dbReference>
<evidence type="ECO:0000313" key="15">
    <source>
        <dbReference type="Proteomes" id="UP000829999"/>
    </source>
</evidence>
<dbReference type="InterPro" id="IPR050520">
    <property type="entry name" value="INO80/SWR1_helicase"/>
</dbReference>
<dbReference type="InterPro" id="IPR000330">
    <property type="entry name" value="SNF2_N"/>
</dbReference>
<feature type="region of interest" description="Disordered" evidence="10">
    <location>
        <begin position="1756"/>
        <end position="1786"/>
    </location>
</feature>
<dbReference type="GO" id="GO:0005524">
    <property type="term" value="F:ATP binding"/>
    <property type="evidence" value="ECO:0007669"/>
    <property type="project" value="UniProtKB-KW"/>
</dbReference>
<dbReference type="Pfam" id="PF00176">
    <property type="entry name" value="SNF2-rel_dom"/>
    <property type="match status" value="1"/>
</dbReference>
<dbReference type="InterPro" id="IPR014012">
    <property type="entry name" value="HSA_dom"/>
</dbReference>
<feature type="domain" description="HSA" evidence="14">
    <location>
        <begin position="191"/>
        <end position="263"/>
    </location>
</feature>
<feature type="region of interest" description="Disordered" evidence="10">
    <location>
        <begin position="1574"/>
        <end position="1647"/>
    </location>
</feature>
<dbReference type="CDD" id="cd18793">
    <property type="entry name" value="SF2_C_SNF"/>
    <property type="match status" value="1"/>
</dbReference>
<reference evidence="16" key="1">
    <citation type="submission" date="2025-08" db="UniProtKB">
        <authorList>
            <consortium name="RefSeq"/>
        </authorList>
    </citation>
    <scope>IDENTIFICATION</scope>
    <source>
        <tissue evidence="16">Whole larval tissue</tissue>
    </source>
</reference>
<evidence type="ECO:0000256" key="10">
    <source>
        <dbReference type="SAM" id="MobiDB-lite"/>
    </source>
</evidence>
<dbReference type="GO" id="GO:0000812">
    <property type="term" value="C:Swr1 complex"/>
    <property type="evidence" value="ECO:0007669"/>
    <property type="project" value="TreeGrafter"/>
</dbReference>
<dbReference type="InterPro" id="IPR049730">
    <property type="entry name" value="SNF2/RAD54-like_C"/>
</dbReference>
<keyword evidence="4" id="KW-0378">Hydrolase</keyword>
<dbReference type="RefSeq" id="XP_050559307.1">
    <property type="nucleotide sequence ID" value="XM_050703350.1"/>
</dbReference>
<feature type="compositionally biased region" description="Basic and acidic residues" evidence="10">
    <location>
        <begin position="1619"/>
        <end position="1640"/>
    </location>
</feature>
<dbReference type="InterPro" id="IPR001005">
    <property type="entry name" value="SANT/Myb"/>
</dbReference>
<dbReference type="SMART" id="SM00490">
    <property type="entry name" value="HELICc"/>
    <property type="match status" value="1"/>
</dbReference>
<feature type="region of interest" description="Disordered" evidence="10">
    <location>
        <begin position="1"/>
        <end position="61"/>
    </location>
</feature>
<feature type="compositionally biased region" description="Basic and acidic residues" evidence="10">
    <location>
        <begin position="402"/>
        <end position="415"/>
    </location>
</feature>
<dbReference type="CTD" id="45655"/>
<evidence type="ECO:0000256" key="6">
    <source>
        <dbReference type="ARBA" id="ARBA00022840"/>
    </source>
</evidence>
<dbReference type="GO" id="GO:0006338">
    <property type="term" value="P:chromatin remodeling"/>
    <property type="evidence" value="ECO:0007669"/>
    <property type="project" value="TreeGrafter"/>
</dbReference>
<evidence type="ECO:0000256" key="9">
    <source>
        <dbReference type="ARBA" id="ARBA00023242"/>
    </source>
</evidence>
<feature type="domain" description="Myb-like" evidence="11">
    <location>
        <begin position="1522"/>
        <end position="1587"/>
    </location>
</feature>
<feature type="compositionally biased region" description="Pro residues" evidence="10">
    <location>
        <begin position="947"/>
        <end position="970"/>
    </location>
</feature>
<dbReference type="SMART" id="SM00487">
    <property type="entry name" value="DEXDc"/>
    <property type="match status" value="1"/>
</dbReference>
<keyword evidence="9" id="KW-0539">Nucleus</keyword>
<dbReference type="PANTHER" id="PTHR45685">
    <property type="entry name" value="HELICASE SRCAP-RELATED"/>
    <property type="match status" value="1"/>
</dbReference>
<evidence type="ECO:0000256" key="1">
    <source>
        <dbReference type="ARBA" id="ARBA00004123"/>
    </source>
</evidence>
<feature type="region of interest" description="Disordered" evidence="10">
    <location>
        <begin position="1704"/>
        <end position="1736"/>
    </location>
</feature>
<evidence type="ECO:0000256" key="5">
    <source>
        <dbReference type="ARBA" id="ARBA00022806"/>
    </source>
</evidence>
<feature type="region of interest" description="Disordered" evidence="10">
    <location>
        <begin position="364"/>
        <end position="498"/>
    </location>
</feature>
<protein>
    <submittedName>
        <fullName evidence="16">Helicase domino</fullName>
    </submittedName>
</protein>
<feature type="region of interest" description="Disordered" evidence="10">
    <location>
        <begin position="1278"/>
        <end position="1350"/>
    </location>
</feature>
<dbReference type="Proteomes" id="UP000829999">
    <property type="component" value="Chromosome 23"/>
</dbReference>
<evidence type="ECO:0000259" key="14">
    <source>
        <dbReference type="PROSITE" id="PS51204"/>
    </source>
</evidence>
<dbReference type="InterPro" id="IPR014001">
    <property type="entry name" value="Helicase_ATP-bd"/>
</dbReference>
<feature type="region of interest" description="Disordered" evidence="10">
    <location>
        <begin position="1400"/>
        <end position="1422"/>
    </location>
</feature>
<feature type="compositionally biased region" description="Acidic residues" evidence="10">
    <location>
        <begin position="1328"/>
        <end position="1337"/>
    </location>
</feature>
<feature type="compositionally biased region" description="Pro residues" evidence="10">
    <location>
        <begin position="1516"/>
        <end position="1526"/>
    </location>
</feature>
<dbReference type="Gene3D" id="3.40.50.300">
    <property type="entry name" value="P-loop containing nucleotide triphosphate hydrolases"/>
    <property type="match status" value="1"/>
</dbReference>
<proteinExistence type="inferred from homology"/>
<dbReference type="PROSITE" id="PS51194">
    <property type="entry name" value="HELICASE_CTER"/>
    <property type="match status" value="1"/>
</dbReference>
<evidence type="ECO:0000259" key="11">
    <source>
        <dbReference type="PROSITE" id="PS50090"/>
    </source>
</evidence>
<feature type="compositionally biased region" description="Acidic residues" evidence="10">
    <location>
        <begin position="450"/>
        <end position="490"/>
    </location>
</feature>
<evidence type="ECO:0000313" key="16">
    <source>
        <dbReference type="RefSeq" id="XP_050559307.1"/>
    </source>
</evidence>
<dbReference type="SUPFAM" id="SSF52540">
    <property type="entry name" value="P-loop containing nucleoside triphosphate hydrolases"/>
    <property type="match status" value="2"/>
</dbReference>
<feature type="region of interest" description="Disordered" evidence="10">
    <location>
        <begin position="940"/>
        <end position="970"/>
    </location>
</feature>
<dbReference type="GO" id="GO:0042393">
    <property type="term" value="F:histone binding"/>
    <property type="evidence" value="ECO:0007669"/>
    <property type="project" value="TreeGrafter"/>
</dbReference>
<dbReference type="PROSITE" id="PS51204">
    <property type="entry name" value="HSA"/>
    <property type="match status" value="1"/>
</dbReference>
<comment type="similarity">
    <text evidence="2">Belongs to the SNF2/RAD54 helicase family. SWR1 subfamily.</text>
</comment>
<dbReference type="PROSITE" id="PS50090">
    <property type="entry name" value="MYB_LIKE"/>
    <property type="match status" value="1"/>
</dbReference>
<feature type="region of interest" description="Disordered" evidence="10">
    <location>
        <begin position="1472"/>
        <end position="1532"/>
    </location>
</feature>
<evidence type="ECO:0000259" key="12">
    <source>
        <dbReference type="PROSITE" id="PS51192"/>
    </source>
</evidence>
<dbReference type="InterPro" id="IPR027417">
    <property type="entry name" value="P-loop_NTPase"/>
</dbReference>
<dbReference type="GO" id="GO:0003677">
    <property type="term" value="F:DNA binding"/>
    <property type="evidence" value="ECO:0007669"/>
    <property type="project" value="UniProtKB-KW"/>
</dbReference>
<feature type="compositionally biased region" description="Gly residues" evidence="10">
    <location>
        <begin position="1769"/>
        <end position="1779"/>
    </location>
</feature>
<evidence type="ECO:0000256" key="2">
    <source>
        <dbReference type="ARBA" id="ARBA00009220"/>
    </source>
</evidence>
<sequence>MSAHDESAAPPALGNSVQFMGVERVSGSGGGGASALNGGTPPAAGAPPERHDEPPRKRAKLPVDDVAALRRRVLDCELQRLRNLRDRFTEQLNELYFLQAGGNMMDYAVWRKRPPAPQLSAFIEARRPPPPAAAAPPSPPAASAAPAAAAAPVAAAAPAPDEMVEKAKQEAYVASRVAELARAGLWAERRLPRVLEPPRAKSHWDYLLEEMAWLAQDFAHERKWKKQAAKKCARAVQKYFQDKALAAQKAEKAQELQLKKIAAFAAKEIRTFWSNVEKLVEWKRVRRVERARKAALDEQLSYLVDRTERYSRQLAANLGPRAAPPAAPDDDDFTPRDCSDDDEETIAAAEAGVQPADHRDELEALRRDSRQPLGDLLPPGYLPAISPPPSDYGPDADDSADDERTIAEQERHEPAEDAADELAALHREADLAIDELRRRYAPRDDRPDGDGSETDRDDGADDVEDDDDDAENEDDEGQEDDDASDDESEASESTAASEGMEALIDEPGEGAADAAGGERRVEAAAVLAASLQPTGTTLSETAVATRVPRLLRHVLREYQHVGLHWLATMYARGLNGILADEMGLGKTVQTIALLAHLALERGDWGPHLVVAPTSVVLNWEMEFKKWCPAFKILTYYGTIKERKMKRVGWTKANSFHVCITSYKLVVQDHQSFRRKRWKYLILDEAQNIKNFKSQRWQMLLNFQTERRLLLTGTPLQNSLLELWSLMHFLMPDVFASHSEFREWFGSVGGIAAGSARYDEALVRRLHEVLRPFLLRRLKADVERQMPRKYEHVLLCRLAKRQRFLYDDFMSRAKTKESLASGHLLSVINVLMQLRKVCNHPDLFEPRPVSSPLQLPALRLLAPALVLATGLSQRAELAARLGGDLASLEADGAGAFAAHRARHLAPPRRLVEELGAGPPRAAPRPPPAGLRLHLRLVPRAAPPDAAAPAPPPALLPRARAPPPPAAAPPPAVAAGARARLEARRRACLRRLAAHNERRCWRLPLYGSDLRAAVQAGGPALAARDMGALLAELQPLLERFCLCVSAARAAAPQLVLGGGAAARDWRREAARLESGAGAGARAALSLFHAAASRQAVAFPHPSLLQYDCGKLQTLDGLLRRLKAGGHRVLIFTQMTRVLDVLEAFLSMHGHTYLRLDGATRVDRRQPLVDRFNADPRVFAFILSTRSGGVGLNLTGADSVIFYDSDWNPTMDAQAQDRCHRIGQTRDVHVYRLVTAATVEENILRKAEQKRALGHLAIEDGHFTTSYLRGANIKELFNSESENVATETESNAEDAEPSVGGELESALAAAEDEADAAAASAARAEAQGELAEFDETLPLDDDARPAPAADPDDLATLMNQLTPIEKYAMRLVESSEAASEAERSALSEMRRQLHEWENARRQLRSEPAPHPEPAPAPDLTYSRGDARAKIWVSSTGCMERMPMWCPPTPPSGDGDVYCDTWARALYRRGPAPDAALPAVHRREPRAREPRRIRAPPRATHAPPSLFERAGPRPRARARAPPPHPHPHAPQPDWAPSEDAALRRALRLQRLPAEPPAALQPNWEWVADLVAGAARAYRSPRACRDRHDALADPERARRRHRRPPAARRRLDDDAPRPPLARLDAMRDAAERRRAQPKRRHDDQTPHNPKHAALLHDHGVDYDAPPTPMEVATRRAERIAKEKLKAGTAPPAAAAPPAPAPQRIVVAAPAAKAEARRVRPAGGEGARPPAPAPPPGGASSQTQLLYRQQTFPTRHLKILHQTTAAHAQSASGAGPSGTGGGSSGGAAAAEPALRKLQLQQVAVRRGGAAGGAGGAGPRVLSARAPPHVVVAHLAPAERAPRPDSRQ</sequence>
<feature type="domain" description="Helicase C-terminal" evidence="13">
    <location>
        <begin position="1111"/>
        <end position="1289"/>
    </location>
</feature>
<keyword evidence="7" id="KW-0156">Chromatin regulator</keyword>
<dbReference type="FunFam" id="3.40.50.10810:FF:000005">
    <property type="entry name" value="Photoperiod-independent early flowering 1"/>
    <property type="match status" value="1"/>
</dbReference>
<dbReference type="Gene3D" id="3.40.50.10810">
    <property type="entry name" value="Tandem AAA-ATPase domain"/>
    <property type="match status" value="1"/>
</dbReference>
<dbReference type="PANTHER" id="PTHR45685:SF1">
    <property type="entry name" value="HELICASE SRCAP"/>
    <property type="match status" value="1"/>
</dbReference>
<dbReference type="GeneID" id="118266794"/>
<feature type="compositionally biased region" description="Low complexity" evidence="10">
    <location>
        <begin position="1313"/>
        <end position="1327"/>
    </location>
</feature>
<comment type="subcellular location">
    <subcellularLocation>
        <location evidence="1">Nucleus</location>
    </subcellularLocation>
</comment>
<feature type="compositionally biased region" description="Low complexity" evidence="10">
    <location>
        <begin position="1297"/>
        <end position="1306"/>
    </location>
</feature>
<feature type="compositionally biased region" description="Low complexity" evidence="10">
    <location>
        <begin position="34"/>
        <end position="47"/>
    </location>
</feature>
<feature type="compositionally biased region" description="Low complexity" evidence="10">
    <location>
        <begin position="1759"/>
        <end position="1768"/>
    </location>
</feature>
<dbReference type="CDD" id="cd18003">
    <property type="entry name" value="DEXQc_SRCAP"/>
    <property type="match status" value="1"/>
</dbReference>
<feature type="compositionally biased region" description="Basic and acidic residues" evidence="10">
    <location>
        <begin position="423"/>
        <end position="449"/>
    </location>
</feature>